<dbReference type="PANTHER" id="PTHR30579">
    <property type="entry name" value="TRANSCRIPTIONAL REGULATOR"/>
    <property type="match status" value="1"/>
</dbReference>
<comment type="similarity">
    <text evidence="2">Belongs to the LysR transcriptional regulatory family.</text>
</comment>
<comment type="function">
    <text evidence="1">NodD regulates the expression of the nodABCFE genes which encode other nodulation proteins. NodD is also a negative regulator of its own expression. Binds flavonoids as inducers.</text>
</comment>
<dbReference type="AlphaFoldDB" id="A0A1H2AWV3"/>
<dbReference type="SUPFAM" id="SSF53850">
    <property type="entry name" value="Periplasmic binding protein-like II"/>
    <property type="match status" value="1"/>
</dbReference>
<organism evidence="7 8">
    <name type="scientific">Bradyrhizobium canariense</name>
    <dbReference type="NCBI Taxonomy" id="255045"/>
    <lineage>
        <taxon>Bacteria</taxon>
        <taxon>Pseudomonadati</taxon>
        <taxon>Pseudomonadota</taxon>
        <taxon>Alphaproteobacteria</taxon>
        <taxon>Hyphomicrobiales</taxon>
        <taxon>Nitrobacteraceae</taxon>
        <taxon>Bradyrhizobium</taxon>
    </lineage>
</organism>
<evidence type="ECO:0000256" key="2">
    <source>
        <dbReference type="ARBA" id="ARBA00009437"/>
    </source>
</evidence>
<dbReference type="PROSITE" id="PS50931">
    <property type="entry name" value="HTH_LYSR"/>
    <property type="match status" value="1"/>
</dbReference>
<dbReference type="PANTHER" id="PTHR30579:SF7">
    <property type="entry name" value="HTH-TYPE TRANSCRIPTIONAL REGULATOR LRHA-RELATED"/>
    <property type="match status" value="1"/>
</dbReference>
<evidence type="ECO:0000256" key="1">
    <source>
        <dbReference type="ARBA" id="ARBA00003502"/>
    </source>
</evidence>
<dbReference type="Proteomes" id="UP000243904">
    <property type="component" value="Chromosome I"/>
</dbReference>
<keyword evidence="3" id="KW-0805">Transcription regulation</keyword>
<keyword evidence="4 7" id="KW-0238">DNA-binding</keyword>
<dbReference type="SUPFAM" id="SSF46785">
    <property type="entry name" value="Winged helix' DNA-binding domain"/>
    <property type="match status" value="1"/>
</dbReference>
<gene>
    <name evidence="7" type="ORF">SAMN05444158_6562</name>
</gene>
<dbReference type="InterPro" id="IPR036388">
    <property type="entry name" value="WH-like_DNA-bd_sf"/>
</dbReference>
<dbReference type="InterPro" id="IPR005119">
    <property type="entry name" value="LysR_subst-bd"/>
</dbReference>
<dbReference type="InterPro" id="IPR000847">
    <property type="entry name" value="LysR_HTH_N"/>
</dbReference>
<reference evidence="8" key="1">
    <citation type="submission" date="2016-10" db="EMBL/GenBank/DDBJ databases">
        <authorList>
            <person name="Varghese N."/>
            <person name="Submissions S."/>
        </authorList>
    </citation>
    <scope>NUCLEOTIDE SEQUENCE [LARGE SCALE GENOMIC DNA]</scope>
    <source>
        <strain evidence="8">GAS369</strain>
    </source>
</reference>
<dbReference type="RefSeq" id="WP_146690247.1">
    <property type="nucleotide sequence ID" value="NZ_LT629750.1"/>
</dbReference>
<dbReference type="FunFam" id="1.10.10.10:FF:000001">
    <property type="entry name" value="LysR family transcriptional regulator"/>
    <property type="match status" value="1"/>
</dbReference>
<evidence type="ECO:0000256" key="5">
    <source>
        <dbReference type="ARBA" id="ARBA00023163"/>
    </source>
</evidence>
<evidence type="ECO:0000313" key="7">
    <source>
        <dbReference type="EMBL" id="SDT50411.1"/>
    </source>
</evidence>
<dbReference type="InterPro" id="IPR050176">
    <property type="entry name" value="LTTR"/>
</dbReference>
<name>A0A1H2AWV3_9BRAD</name>
<evidence type="ECO:0000313" key="8">
    <source>
        <dbReference type="Proteomes" id="UP000243904"/>
    </source>
</evidence>
<keyword evidence="8" id="KW-1185">Reference proteome</keyword>
<dbReference type="InterPro" id="IPR036390">
    <property type="entry name" value="WH_DNA-bd_sf"/>
</dbReference>
<dbReference type="Gene3D" id="3.40.190.10">
    <property type="entry name" value="Periplasmic binding protein-like II"/>
    <property type="match status" value="2"/>
</dbReference>
<keyword evidence="5" id="KW-0804">Transcription</keyword>
<feature type="domain" description="HTH lysR-type" evidence="6">
    <location>
        <begin position="2"/>
        <end position="59"/>
    </location>
</feature>
<dbReference type="PRINTS" id="PR00039">
    <property type="entry name" value="HTHLYSR"/>
</dbReference>
<dbReference type="Gene3D" id="1.10.10.10">
    <property type="entry name" value="Winged helix-like DNA-binding domain superfamily/Winged helix DNA-binding domain"/>
    <property type="match status" value="1"/>
</dbReference>
<evidence type="ECO:0000256" key="4">
    <source>
        <dbReference type="ARBA" id="ARBA00023125"/>
    </source>
</evidence>
<accession>A0A1H2AWV3</accession>
<dbReference type="EMBL" id="LT629750">
    <property type="protein sequence ID" value="SDT50411.1"/>
    <property type="molecule type" value="Genomic_DNA"/>
</dbReference>
<dbReference type="GO" id="GO:0003677">
    <property type="term" value="F:DNA binding"/>
    <property type="evidence" value="ECO:0007669"/>
    <property type="project" value="UniProtKB-KW"/>
</dbReference>
<sequence>MLDPVLLQTFLAIAQTRSFTRAAERLGLRQSTVSQHIRKLEDEAGRRLFVRDTHSVAMTADGEAMIEFARSILAANERAERYLAGSELRGRLRFGASEDFVTSLLPEVLRQFVRTHPLVEFELTVGLSGELNEKLERGELDLVCGKRRPGEDRGRVVWRDRLAWVSGDLPRLDPSTPVPLILYSPPSITRDIVLAALERRGRPWRIVCTSGSLSGLRAAALAGLGVAVFPGDLIPTGLVELPNGHGLPDLGTVEFVLLGTGRTLSGPAAELADAILASGMRM</sequence>
<dbReference type="GO" id="GO:0003700">
    <property type="term" value="F:DNA-binding transcription factor activity"/>
    <property type="evidence" value="ECO:0007669"/>
    <property type="project" value="InterPro"/>
</dbReference>
<dbReference type="Pfam" id="PF00126">
    <property type="entry name" value="HTH_1"/>
    <property type="match status" value="1"/>
</dbReference>
<dbReference type="Pfam" id="PF03466">
    <property type="entry name" value="LysR_substrate"/>
    <property type="match status" value="1"/>
</dbReference>
<evidence type="ECO:0000259" key="6">
    <source>
        <dbReference type="PROSITE" id="PS50931"/>
    </source>
</evidence>
<evidence type="ECO:0000256" key="3">
    <source>
        <dbReference type="ARBA" id="ARBA00023015"/>
    </source>
</evidence>
<proteinExistence type="inferred from homology"/>
<protein>
    <submittedName>
        <fullName evidence="7">DNA-binding transcriptional regulator, LysR family</fullName>
    </submittedName>
</protein>